<protein>
    <submittedName>
        <fullName evidence="3">NAD(P)-dependent dehydrogenase, short-chain alcohol dehydrogenase family</fullName>
    </submittedName>
</protein>
<organism evidence="3 4">
    <name type="scientific">Thalassococcus halodurans</name>
    <dbReference type="NCBI Taxonomy" id="373675"/>
    <lineage>
        <taxon>Bacteria</taxon>
        <taxon>Pseudomonadati</taxon>
        <taxon>Pseudomonadota</taxon>
        <taxon>Alphaproteobacteria</taxon>
        <taxon>Rhodobacterales</taxon>
        <taxon>Roseobacteraceae</taxon>
        <taxon>Thalassococcus</taxon>
    </lineage>
</organism>
<dbReference type="EMBL" id="FNUZ01000002">
    <property type="protein sequence ID" value="SEG07568.1"/>
    <property type="molecule type" value="Genomic_DNA"/>
</dbReference>
<evidence type="ECO:0000313" key="4">
    <source>
        <dbReference type="Proteomes" id="UP000236752"/>
    </source>
</evidence>
<dbReference type="SUPFAM" id="SSF51735">
    <property type="entry name" value="NAD(P)-binding Rossmann-fold domains"/>
    <property type="match status" value="1"/>
</dbReference>
<sequence length="259" mass="26742">MARRNESSMTQNKPIAVLVGATGDFGKAISVRLAAEGLRIVAVGRTQESLEALKKDVPGLETCVADISDDSSIDAIKAALDGPVQLAVHGPGLAAPGHVTELAPDALAASVNIKAGGMLRLTRAVDSHLMEGARLVGIAGHYGLEPTDYACAAGVANASLIALMRQLSMAYGPRGISAHTVAPGPADTPRLHRIAEVRARDNGTTPEEVLEHMKADSSLKTLVTPEQVAWAVASLLAPEAIATTGTVLSLDGGRRRGMP</sequence>
<evidence type="ECO:0000256" key="2">
    <source>
        <dbReference type="ARBA" id="ARBA00023002"/>
    </source>
</evidence>
<keyword evidence="4" id="KW-1185">Reference proteome</keyword>
<evidence type="ECO:0000256" key="1">
    <source>
        <dbReference type="ARBA" id="ARBA00006484"/>
    </source>
</evidence>
<dbReference type="AlphaFoldDB" id="A0A1H5X744"/>
<gene>
    <name evidence="3" type="ORF">SAMN04488045_1748</name>
</gene>
<dbReference type="PANTHER" id="PTHR43477:SF1">
    <property type="entry name" value="DIHYDROANTICAPSIN 7-DEHYDROGENASE"/>
    <property type="match status" value="1"/>
</dbReference>
<comment type="similarity">
    <text evidence="1">Belongs to the short-chain dehydrogenases/reductases (SDR) family.</text>
</comment>
<dbReference type="InterPro" id="IPR036291">
    <property type="entry name" value="NAD(P)-bd_dom_sf"/>
</dbReference>
<dbReference type="GO" id="GO:0016491">
    <property type="term" value="F:oxidoreductase activity"/>
    <property type="evidence" value="ECO:0007669"/>
    <property type="project" value="UniProtKB-KW"/>
</dbReference>
<dbReference type="InterPro" id="IPR002347">
    <property type="entry name" value="SDR_fam"/>
</dbReference>
<accession>A0A1H5X744</accession>
<dbReference type="InterPro" id="IPR051122">
    <property type="entry name" value="SDR_DHRS6-like"/>
</dbReference>
<reference evidence="3 4" key="1">
    <citation type="submission" date="2016-10" db="EMBL/GenBank/DDBJ databases">
        <authorList>
            <person name="de Groot N.N."/>
        </authorList>
    </citation>
    <scope>NUCLEOTIDE SEQUENCE [LARGE SCALE GENOMIC DNA]</scope>
    <source>
        <strain evidence="3 4">DSM 26915</strain>
    </source>
</reference>
<dbReference type="Proteomes" id="UP000236752">
    <property type="component" value="Unassembled WGS sequence"/>
</dbReference>
<dbReference type="PRINTS" id="PR00081">
    <property type="entry name" value="GDHRDH"/>
</dbReference>
<dbReference type="PANTHER" id="PTHR43477">
    <property type="entry name" value="DIHYDROANTICAPSIN 7-DEHYDROGENASE"/>
    <property type="match status" value="1"/>
</dbReference>
<proteinExistence type="inferred from homology"/>
<dbReference type="Pfam" id="PF13561">
    <property type="entry name" value="adh_short_C2"/>
    <property type="match status" value="1"/>
</dbReference>
<name>A0A1H5X744_9RHOB</name>
<evidence type="ECO:0000313" key="3">
    <source>
        <dbReference type="EMBL" id="SEG07568.1"/>
    </source>
</evidence>
<dbReference type="Gene3D" id="3.40.50.720">
    <property type="entry name" value="NAD(P)-binding Rossmann-like Domain"/>
    <property type="match status" value="1"/>
</dbReference>
<keyword evidence="2" id="KW-0560">Oxidoreductase</keyword>